<dbReference type="SUPFAM" id="SSF54292">
    <property type="entry name" value="2Fe-2S ferredoxin-like"/>
    <property type="match status" value="1"/>
</dbReference>
<evidence type="ECO:0000313" key="1">
    <source>
        <dbReference type="EMBL" id="EFL52434.1"/>
    </source>
</evidence>
<protein>
    <recommendedName>
        <fullName evidence="3">FAD-binding FR-type domain-containing protein</fullName>
    </recommendedName>
</protein>
<organism evidence="1 2">
    <name type="scientific">Solidesulfovibrio fructosivorans JJ]</name>
    <dbReference type="NCBI Taxonomy" id="596151"/>
    <lineage>
        <taxon>Bacteria</taxon>
        <taxon>Pseudomonadati</taxon>
        <taxon>Thermodesulfobacteriota</taxon>
        <taxon>Desulfovibrionia</taxon>
        <taxon>Desulfovibrionales</taxon>
        <taxon>Desulfovibrionaceae</taxon>
        <taxon>Solidesulfovibrio</taxon>
    </lineage>
</organism>
<dbReference type="EMBL" id="AECZ01000004">
    <property type="protein sequence ID" value="EFL52434.1"/>
    <property type="molecule type" value="Genomic_DNA"/>
</dbReference>
<dbReference type="Proteomes" id="UP000006250">
    <property type="component" value="Unassembled WGS sequence"/>
</dbReference>
<dbReference type="PROSITE" id="PS00197">
    <property type="entry name" value="2FE2S_FER_1"/>
    <property type="match status" value="1"/>
</dbReference>
<gene>
    <name evidence="1" type="ORF">DesfrDRAFT_0923</name>
</gene>
<sequence length="330" mass="35194">MEASVAHLYARLKALRPQPSQPRTDAVPLVQCVDAGSPYCPCYLADLGECLECSVLRGETTCRCRWPGVCVLAHHGWQRGHGTRRQSVRVPVVSRKAYGTLELIRVQVAPQLAAALGQPGSFVFVRGGATPFFDAPVAVVQADPQAATVLLAYAVLGPKTKQLAQCGETVWLRAPYWNGLVGHRALAATRGASCLVVAGGTAQSLAPHVARALLRQGNAVTVVLGRPGPLFSRSFFPEGSAALSLVEMRFPQDAAAFGRLLRRLSPRLVFCAGGERLRGMALAQVATLAEPPRLAWSIDHRMCCGEGVCGACLSNVQGQPVRRCKVVQDA</sequence>
<comment type="caution">
    <text evidence="1">The sequence shown here is derived from an EMBL/GenBank/DDBJ whole genome shotgun (WGS) entry which is preliminary data.</text>
</comment>
<evidence type="ECO:0008006" key="3">
    <source>
        <dbReference type="Google" id="ProtNLM"/>
    </source>
</evidence>
<evidence type="ECO:0000313" key="2">
    <source>
        <dbReference type="Proteomes" id="UP000006250"/>
    </source>
</evidence>
<dbReference type="GO" id="GO:0051537">
    <property type="term" value="F:2 iron, 2 sulfur cluster binding"/>
    <property type="evidence" value="ECO:0007669"/>
    <property type="project" value="InterPro"/>
</dbReference>
<reference evidence="1 2" key="1">
    <citation type="submission" date="2010-08" db="EMBL/GenBank/DDBJ databases">
        <title>The draft genome of Desulfovibrio fructosovorans JJ.</title>
        <authorList>
            <consortium name="US DOE Joint Genome Institute (JGI-PGF)"/>
            <person name="Lucas S."/>
            <person name="Copeland A."/>
            <person name="Lapidus A."/>
            <person name="Cheng J.-F."/>
            <person name="Bruce D."/>
            <person name="Goodwin L."/>
            <person name="Pitluck S."/>
            <person name="Land M.L."/>
            <person name="Hauser L."/>
            <person name="Chang Y.-J."/>
            <person name="Jeffries C."/>
            <person name="Wall J.D."/>
            <person name="Stahl D.A."/>
            <person name="Arkin A.P."/>
            <person name="Dehal P."/>
            <person name="Stolyar S.M."/>
            <person name="Hazen T.C."/>
            <person name="Woyke T.J."/>
        </authorList>
    </citation>
    <scope>NUCLEOTIDE SEQUENCE [LARGE SCALE GENOMIC DNA]</scope>
    <source>
        <strain evidence="1 2">JJ</strain>
    </source>
</reference>
<accession>E1JTH4</accession>
<dbReference type="Gene3D" id="2.40.30.10">
    <property type="entry name" value="Translation factors"/>
    <property type="match status" value="1"/>
</dbReference>
<dbReference type="PANTHER" id="PTHR43513">
    <property type="entry name" value="DIHYDROOROTATE DEHYDROGENASE B (NAD(+)), ELECTRON TRANSFER SUBUNIT"/>
    <property type="match status" value="1"/>
</dbReference>
<dbReference type="PANTHER" id="PTHR43513:SF3">
    <property type="entry name" value="DIHYDROOROTATE DEHYDROGENASE B (NAD(+)), ELECTRON TRANSFER SUBUNIT-RELATED"/>
    <property type="match status" value="1"/>
</dbReference>
<dbReference type="AlphaFoldDB" id="E1JTH4"/>
<dbReference type="STRING" id="596151.DesfrDRAFT_0923"/>
<dbReference type="InterPro" id="IPR036010">
    <property type="entry name" value="2Fe-2S_ferredoxin-like_sf"/>
</dbReference>
<proteinExistence type="predicted"/>
<dbReference type="eggNOG" id="COG0543">
    <property type="taxonomic scope" value="Bacteria"/>
</dbReference>
<dbReference type="InterPro" id="IPR006058">
    <property type="entry name" value="2Fe2S_fd_BS"/>
</dbReference>
<name>E1JTH4_SOLFR</name>
<dbReference type="InterPro" id="IPR050353">
    <property type="entry name" value="PyrK_electron_transfer"/>
</dbReference>
<keyword evidence="2" id="KW-1185">Reference proteome</keyword>